<dbReference type="HAMAP" id="MF_00377">
    <property type="entry name" value="DnaA_bact"/>
    <property type="match status" value="1"/>
</dbReference>
<dbReference type="Proteomes" id="UP000824094">
    <property type="component" value="Unassembled WGS sequence"/>
</dbReference>
<dbReference type="GO" id="GO:0005886">
    <property type="term" value="C:plasma membrane"/>
    <property type="evidence" value="ECO:0007669"/>
    <property type="project" value="TreeGrafter"/>
</dbReference>
<evidence type="ECO:0000256" key="3">
    <source>
        <dbReference type="ARBA" id="ARBA00022705"/>
    </source>
</evidence>
<comment type="subcellular location">
    <subcellularLocation>
        <location evidence="8">Cytoplasm</location>
    </subcellularLocation>
</comment>
<reference evidence="14" key="2">
    <citation type="journal article" date="2021" name="PeerJ">
        <title>Extensive microbial diversity within the chicken gut microbiome revealed by metagenomics and culture.</title>
        <authorList>
            <person name="Gilroy R."/>
            <person name="Ravi A."/>
            <person name="Getino M."/>
            <person name="Pursley I."/>
            <person name="Horton D.L."/>
            <person name="Alikhan N.F."/>
            <person name="Baker D."/>
            <person name="Gharbi K."/>
            <person name="Hall N."/>
            <person name="Watson M."/>
            <person name="Adriaenssens E.M."/>
            <person name="Foster-Nyarko E."/>
            <person name="Jarju S."/>
            <person name="Secka A."/>
            <person name="Antonio M."/>
            <person name="Oren A."/>
            <person name="Chaudhuri R.R."/>
            <person name="La Ragione R."/>
            <person name="Hildebrand F."/>
            <person name="Pallen M.J."/>
        </authorList>
    </citation>
    <scope>NUCLEOTIDE SEQUENCE</scope>
    <source>
        <strain evidence="14">18911</strain>
    </source>
</reference>
<dbReference type="CDD" id="cd06571">
    <property type="entry name" value="Bac_DnaA_C"/>
    <property type="match status" value="1"/>
</dbReference>
<dbReference type="Gene3D" id="3.30.300.180">
    <property type="match status" value="1"/>
</dbReference>
<dbReference type="GO" id="GO:0005524">
    <property type="term" value="F:ATP binding"/>
    <property type="evidence" value="ECO:0007669"/>
    <property type="project" value="UniProtKB-UniRule"/>
</dbReference>
<comment type="subunit">
    <text evidence="8">Oligomerizes as a right-handed, spiral filament on DNA at oriC.</text>
</comment>
<evidence type="ECO:0000256" key="11">
    <source>
        <dbReference type="RuleBase" id="RU004227"/>
    </source>
</evidence>
<dbReference type="Gene3D" id="3.40.50.300">
    <property type="entry name" value="P-loop containing nucleotide triphosphate hydrolases"/>
    <property type="match status" value="1"/>
</dbReference>
<evidence type="ECO:0000256" key="7">
    <source>
        <dbReference type="ARBA" id="ARBA00023125"/>
    </source>
</evidence>
<dbReference type="SMART" id="SM00760">
    <property type="entry name" value="Bac_DnaA_C"/>
    <property type="match status" value="1"/>
</dbReference>
<keyword evidence="5 8" id="KW-0067">ATP-binding</keyword>
<feature type="binding site" evidence="8">
    <location>
        <position position="159"/>
    </location>
    <ligand>
        <name>ATP</name>
        <dbReference type="ChEBI" id="CHEBI:30616"/>
    </ligand>
</feature>
<evidence type="ECO:0000256" key="9">
    <source>
        <dbReference type="NCBIfam" id="TIGR00362"/>
    </source>
</evidence>
<sequence length="458" mass="51623">MIDLKKIWQDVCQKIIGLEGVNAISYSVWIQPLKPVCVKDNELILLAPTQNMKHVVNRSYREPIKAALKSTGSFFTDIRIISEDETPFYTDEIAEYSEKESVAEERPSQFIARYTFDNFVVGESNKLAYHAAQSVAKSPGVSDNAYLSFNPLFLYGGVGLGKTHLLHSIGNYVNEHSPELKVLYTPTEQLTNDYVEAISNNRNEKGVFNLHAFREKYRTVDMLMLDDVQFLQKRTGLQEVVFHIFNDLYQAGKQIVLTSDRPPSEISTLEDRLRSRFEGGLIADIGTPNLEMRIAIVRKKMVLEKIAVNDDVVNYLAEHIDSNIRELEGSLAKVIFFAKLKGLPYPDIETAKEALKNSVQKKSGIDSSDILRAASEYFGIPQSDIISKKRTKDVVEARMIAIYIIYEMLSLPLVTIGQIFGGRDYSTIIHSRDKIASKIKQDPATARAVKDIKASVSE</sequence>
<dbReference type="GO" id="GO:0008289">
    <property type="term" value="F:lipid binding"/>
    <property type="evidence" value="ECO:0007669"/>
    <property type="project" value="UniProtKB-KW"/>
</dbReference>
<dbReference type="PANTHER" id="PTHR30050:SF2">
    <property type="entry name" value="CHROMOSOMAL REPLICATION INITIATOR PROTEIN DNAA"/>
    <property type="match status" value="1"/>
</dbReference>
<dbReference type="Pfam" id="PF00308">
    <property type="entry name" value="Bac_DnaA"/>
    <property type="match status" value="1"/>
</dbReference>
<evidence type="ECO:0000259" key="12">
    <source>
        <dbReference type="SMART" id="SM00382"/>
    </source>
</evidence>
<feature type="binding site" evidence="8">
    <location>
        <position position="163"/>
    </location>
    <ligand>
        <name>ATP</name>
        <dbReference type="ChEBI" id="CHEBI:30616"/>
    </ligand>
</feature>
<keyword evidence="4 8" id="KW-0547">Nucleotide-binding</keyword>
<evidence type="ECO:0000256" key="6">
    <source>
        <dbReference type="ARBA" id="ARBA00023121"/>
    </source>
</evidence>
<dbReference type="InterPro" id="IPR020591">
    <property type="entry name" value="Chromosome_initiator_DnaA-like"/>
</dbReference>
<comment type="domain">
    <text evidence="8">Domain I is involved in oligomerization and binding regulators, domain II is flexibile and of varying length in different bacteria, domain III forms the AAA+ region, while domain IV binds dsDNA.</text>
</comment>
<dbReference type="Gene3D" id="1.10.8.60">
    <property type="match status" value="1"/>
</dbReference>
<keyword evidence="7 8" id="KW-0238">DNA-binding</keyword>
<dbReference type="Gene3D" id="1.10.1750.10">
    <property type="match status" value="1"/>
</dbReference>
<dbReference type="InterPro" id="IPR001957">
    <property type="entry name" value="Chromosome_initiator_DnaA"/>
</dbReference>
<dbReference type="InterPro" id="IPR027417">
    <property type="entry name" value="P-loop_NTPase"/>
</dbReference>
<dbReference type="AlphaFoldDB" id="A0A9D1MHZ4"/>
<evidence type="ECO:0000313" key="14">
    <source>
        <dbReference type="EMBL" id="HIU60662.1"/>
    </source>
</evidence>
<dbReference type="NCBIfam" id="TIGR00362">
    <property type="entry name" value="DnaA"/>
    <property type="match status" value="1"/>
</dbReference>
<feature type="domain" description="AAA+ ATPase" evidence="12">
    <location>
        <begin position="148"/>
        <end position="287"/>
    </location>
</feature>
<dbReference type="InterPro" id="IPR038454">
    <property type="entry name" value="DnaA_N_sf"/>
</dbReference>
<evidence type="ECO:0000259" key="13">
    <source>
        <dbReference type="SMART" id="SM00760"/>
    </source>
</evidence>
<comment type="caution">
    <text evidence="14">The sequence shown here is derived from an EMBL/GenBank/DDBJ whole genome shotgun (WGS) entry which is preliminary data.</text>
</comment>
<dbReference type="PANTHER" id="PTHR30050">
    <property type="entry name" value="CHROMOSOMAL REPLICATION INITIATOR PROTEIN DNAA"/>
    <property type="match status" value="1"/>
</dbReference>
<dbReference type="SUPFAM" id="SSF52540">
    <property type="entry name" value="P-loop containing nucleoside triphosphate hydrolases"/>
    <property type="match status" value="1"/>
</dbReference>
<dbReference type="EMBL" id="DVNF01000138">
    <property type="protein sequence ID" value="HIU60662.1"/>
    <property type="molecule type" value="Genomic_DNA"/>
</dbReference>
<name>A0A9D1MHZ4_9FIRM</name>
<organism evidence="14 15">
    <name type="scientific">Candidatus Stercoripulliclostridium merdigallinarum</name>
    <dbReference type="NCBI Taxonomy" id="2840951"/>
    <lineage>
        <taxon>Bacteria</taxon>
        <taxon>Bacillati</taxon>
        <taxon>Bacillota</taxon>
        <taxon>Clostridia</taxon>
        <taxon>Eubacteriales</taxon>
        <taxon>Candidatus Stercoripulliclostridium</taxon>
    </lineage>
</organism>
<feature type="domain" description="Chromosomal replication initiator DnaA C-terminal" evidence="13">
    <location>
        <begin position="366"/>
        <end position="435"/>
    </location>
</feature>
<gene>
    <name evidence="8 14" type="primary">dnaA</name>
    <name evidence="14" type="ORF">IAB05_04665</name>
</gene>
<protein>
    <recommendedName>
        <fullName evidence="8 9">Chromosomal replication initiator protein DnaA</fullName>
    </recommendedName>
</protein>
<dbReference type="GO" id="GO:0003688">
    <property type="term" value="F:DNA replication origin binding"/>
    <property type="evidence" value="ECO:0007669"/>
    <property type="project" value="UniProtKB-UniRule"/>
</dbReference>
<dbReference type="InterPro" id="IPR013159">
    <property type="entry name" value="DnaA_C"/>
</dbReference>
<evidence type="ECO:0000256" key="5">
    <source>
        <dbReference type="ARBA" id="ARBA00022840"/>
    </source>
</evidence>
<evidence type="ECO:0000256" key="8">
    <source>
        <dbReference type="HAMAP-Rule" id="MF_00377"/>
    </source>
</evidence>
<evidence type="ECO:0000256" key="10">
    <source>
        <dbReference type="RuleBase" id="RU000577"/>
    </source>
</evidence>
<dbReference type="Pfam" id="PF11638">
    <property type="entry name" value="DnaA_N"/>
    <property type="match status" value="1"/>
</dbReference>
<feature type="region of interest" description="Domain I, interacts with DnaA modulators" evidence="8">
    <location>
        <begin position="1"/>
        <end position="85"/>
    </location>
</feature>
<dbReference type="InterPro" id="IPR010921">
    <property type="entry name" value="Trp_repressor/repl_initiator"/>
</dbReference>
<keyword evidence="3 8" id="KW-0235">DNA replication</keyword>
<reference evidence="14" key="1">
    <citation type="submission" date="2020-10" db="EMBL/GenBank/DDBJ databases">
        <authorList>
            <person name="Gilroy R."/>
        </authorList>
    </citation>
    <scope>NUCLEOTIDE SEQUENCE</scope>
    <source>
        <strain evidence="14">18911</strain>
    </source>
</reference>
<feature type="region of interest" description="Domain IV, binds dsDNA" evidence="8">
    <location>
        <begin position="339"/>
        <end position="458"/>
    </location>
</feature>
<keyword evidence="6 8" id="KW-0446">Lipid-binding</keyword>
<dbReference type="GO" id="GO:0005737">
    <property type="term" value="C:cytoplasm"/>
    <property type="evidence" value="ECO:0007669"/>
    <property type="project" value="UniProtKB-SubCell"/>
</dbReference>
<evidence type="ECO:0000313" key="15">
    <source>
        <dbReference type="Proteomes" id="UP000824094"/>
    </source>
</evidence>
<dbReference type="SMART" id="SM00382">
    <property type="entry name" value="AAA"/>
    <property type="match status" value="1"/>
</dbReference>
<evidence type="ECO:0000256" key="2">
    <source>
        <dbReference type="ARBA" id="ARBA00022490"/>
    </source>
</evidence>
<proteinExistence type="inferred from homology"/>
<feature type="binding site" evidence="8">
    <location>
        <position position="162"/>
    </location>
    <ligand>
        <name>ATP</name>
        <dbReference type="ChEBI" id="CHEBI:30616"/>
    </ligand>
</feature>
<evidence type="ECO:0000256" key="4">
    <source>
        <dbReference type="ARBA" id="ARBA00022741"/>
    </source>
</evidence>
<dbReference type="GO" id="GO:0006270">
    <property type="term" value="P:DNA replication initiation"/>
    <property type="evidence" value="ECO:0007669"/>
    <property type="project" value="UniProtKB-UniRule"/>
</dbReference>
<evidence type="ECO:0000256" key="1">
    <source>
        <dbReference type="ARBA" id="ARBA00006583"/>
    </source>
</evidence>
<dbReference type="PRINTS" id="PR00051">
    <property type="entry name" value="DNAA"/>
</dbReference>
<feature type="binding site" evidence="8">
    <location>
        <position position="161"/>
    </location>
    <ligand>
        <name>ATP</name>
        <dbReference type="ChEBI" id="CHEBI:30616"/>
    </ligand>
</feature>
<dbReference type="InterPro" id="IPR013317">
    <property type="entry name" value="DnaA_dom"/>
</dbReference>
<dbReference type="Pfam" id="PF08299">
    <property type="entry name" value="Bac_DnaA_C"/>
    <property type="match status" value="1"/>
</dbReference>
<keyword evidence="2 8" id="KW-0963">Cytoplasm</keyword>
<dbReference type="InterPro" id="IPR024633">
    <property type="entry name" value="DnaA_N_dom"/>
</dbReference>
<dbReference type="GO" id="GO:0006275">
    <property type="term" value="P:regulation of DNA replication"/>
    <property type="evidence" value="ECO:0007669"/>
    <property type="project" value="UniProtKB-UniRule"/>
</dbReference>
<accession>A0A9D1MHZ4</accession>
<comment type="function">
    <text evidence="8 10">Plays an essential role in the initiation and regulation of chromosomal replication. ATP-DnaA binds to the origin of replication (oriC) to initiate formation of the DNA replication initiation complex once per cell cycle. Binds the DnaA box (a 9 base pair repeat at the origin) and separates the double-stranded (ds)DNA. Forms a right-handed helical filament on oriC DNA; dsDNA binds to the exterior of the filament while single-stranded (ss)DNA is stabiized in the filament's interior. The ATP-DnaA-oriC complex binds and stabilizes one strand of the AT-rich DNA unwinding element (DUE), permitting loading of DNA polymerase. After initiation quickly degrades to an ADP-DnaA complex that is not apt for DNA replication. Binds acidic phospholipids.</text>
</comment>
<dbReference type="InterPro" id="IPR003593">
    <property type="entry name" value="AAA+_ATPase"/>
</dbReference>
<dbReference type="CDD" id="cd00009">
    <property type="entry name" value="AAA"/>
    <property type="match status" value="1"/>
</dbReference>
<comment type="caution">
    <text evidence="8">Lacks conserved residue(s) required for the propagation of feature annotation.</text>
</comment>
<comment type="similarity">
    <text evidence="1 8 11">Belongs to the DnaA family.</text>
</comment>
<dbReference type="SUPFAM" id="SSF48295">
    <property type="entry name" value="TrpR-like"/>
    <property type="match status" value="1"/>
</dbReference>